<accession>A0ABQ2F533</accession>
<dbReference type="RefSeq" id="WP_386840581.1">
    <property type="nucleotide sequence ID" value="NZ_JBHUEV010000004.1"/>
</dbReference>
<evidence type="ECO:0000313" key="2">
    <source>
        <dbReference type="Proteomes" id="UP000647587"/>
    </source>
</evidence>
<sequence length="56" mass="5946">MQGDVQGVAGVVVFDEDHETVVGEDQLGAIVVRQGRHVFTVRGRWVGAQGVGREAA</sequence>
<keyword evidence="2" id="KW-1185">Reference proteome</keyword>
<dbReference type="EMBL" id="BMPP01000037">
    <property type="protein sequence ID" value="GGK43140.1"/>
    <property type="molecule type" value="Genomic_DNA"/>
</dbReference>
<name>A0ABQ2F533_9DEIO</name>
<dbReference type="Proteomes" id="UP000647587">
    <property type="component" value="Unassembled WGS sequence"/>
</dbReference>
<reference evidence="2" key="1">
    <citation type="journal article" date="2019" name="Int. J. Syst. Evol. Microbiol.">
        <title>The Global Catalogue of Microorganisms (GCM) 10K type strain sequencing project: providing services to taxonomists for standard genome sequencing and annotation.</title>
        <authorList>
            <consortium name="The Broad Institute Genomics Platform"/>
            <consortium name="The Broad Institute Genome Sequencing Center for Infectious Disease"/>
            <person name="Wu L."/>
            <person name="Ma J."/>
        </authorList>
    </citation>
    <scope>NUCLEOTIDE SEQUENCE [LARGE SCALE GENOMIC DNA]</scope>
    <source>
        <strain evidence="2">JCM 30331</strain>
    </source>
</reference>
<gene>
    <name evidence="1" type="ORF">GCM10008955_41150</name>
</gene>
<protein>
    <submittedName>
        <fullName evidence="1">Uncharacterized protein</fullName>
    </submittedName>
</protein>
<comment type="caution">
    <text evidence="1">The sequence shown here is derived from an EMBL/GenBank/DDBJ whole genome shotgun (WGS) entry which is preliminary data.</text>
</comment>
<proteinExistence type="predicted"/>
<evidence type="ECO:0000313" key="1">
    <source>
        <dbReference type="EMBL" id="GGK43140.1"/>
    </source>
</evidence>
<organism evidence="1 2">
    <name type="scientific">Deinococcus malanensis</name>
    <dbReference type="NCBI Taxonomy" id="1706855"/>
    <lineage>
        <taxon>Bacteria</taxon>
        <taxon>Thermotogati</taxon>
        <taxon>Deinococcota</taxon>
        <taxon>Deinococci</taxon>
        <taxon>Deinococcales</taxon>
        <taxon>Deinococcaceae</taxon>
        <taxon>Deinococcus</taxon>
    </lineage>
</organism>